<gene>
    <name evidence="2" type="ORF">DCW38_05340</name>
</gene>
<keyword evidence="1" id="KW-0812">Transmembrane</keyword>
<accession>A0A350HAM2</accession>
<dbReference type="Proteomes" id="UP000264062">
    <property type="component" value="Unassembled WGS sequence"/>
</dbReference>
<evidence type="ECO:0000256" key="1">
    <source>
        <dbReference type="SAM" id="Phobius"/>
    </source>
</evidence>
<keyword evidence="1" id="KW-1133">Transmembrane helix</keyword>
<sequence length="90" mass="9985">MNINDHMAIGTSIGFINSLYLISDKPADKNAKDSAKIFEAVLYTGAAIFGSVAPDMLEPANNPRHRDFFHSGILLFFIIVLYLGYNYKKG</sequence>
<evidence type="ECO:0000313" key="3">
    <source>
        <dbReference type="Proteomes" id="UP000264062"/>
    </source>
</evidence>
<feature type="transmembrane region" description="Helical" evidence="1">
    <location>
        <begin position="35"/>
        <end position="53"/>
    </location>
</feature>
<organism evidence="2 3">
    <name type="scientific">candidate division WOR-3 bacterium</name>
    <dbReference type="NCBI Taxonomy" id="2052148"/>
    <lineage>
        <taxon>Bacteria</taxon>
        <taxon>Bacteria division WOR-3</taxon>
    </lineage>
</organism>
<reference evidence="2 3" key="1">
    <citation type="journal article" date="2018" name="Nat. Biotechnol.">
        <title>A standardized bacterial taxonomy based on genome phylogeny substantially revises the tree of life.</title>
        <authorList>
            <person name="Parks D.H."/>
            <person name="Chuvochina M."/>
            <person name="Waite D.W."/>
            <person name="Rinke C."/>
            <person name="Skarshewski A."/>
            <person name="Chaumeil P.A."/>
            <person name="Hugenholtz P."/>
        </authorList>
    </citation>
    <scope>NUCLEOTIDE SEQUENCE [LARGE SCALE GENOMIC DNA]</scope>
    <source>
        <strain evidence="2">UBA9956</strain>
    </source>
</reference>
<feature type="transmembrane region" description="Helical" evidence="1">
    <location>
        <begin position="68"/>
        <end position="85"/>
    </location>
</feature>
<dbReference type="AlphaFoldDB" id="A0A350HAM2"/>
<proteinExistence type="predicted"/>
<protein>
    <submittedName>
        <fullName evidence="2">Uncharacterized protein</fullName>
    </submittedName>
</protein>
<name>A0A350HAM2_UNCW3</name>
<comment type="caution">
    <text evidence="2">The sequence shown here is derived from an EMBL/GenBank/DDBJ whole genome shotgun (WGS) entry which is preliminary data.</text>
</comment>
<keyword evidence="1" id="KW-0472">Membrane</keyword>
<evidence type="ECO:0000313" key="2">
    <source>
        <dbReference type="EMBL" id="HAV92588.1"/>
    </source>
</evidence>
<dbReference type="EMBL" id="DMZY01000157">
    <property type="protein sequence ID" value="HAV92588.1"/>
    <property type="molecule type" value="Genomic_DNA"/>
</dbReference>